<sequence length="261" mass="29423">MDNGVFQFPLFWLTGNEHVHPMFDIHGKIMAKQVMELFVEVDDVGDGRSSHSNFVQDEPPLAPPSLHCASPVVDIDMDGEESDEEYVIDNNDSGSSKDDDEEEFVPETLFGALVLYLLLAPQPISELSVVPSLYYTLDLDGIHKKTLFSNMGGDDYNIDGSVFKSREAIMQGMKNYSILRSTEYCVVEEVCKFGGPCNYLAPTISQDHRQFDNNLICSVILSLIQSNPSITIHVLQGAVRQRYHFKPSYKKDWMVKRMTIA</sequence>
<evidence type="ECO:0000313" key="2">
    <source>
        <dbReference type="Proteomes" id="UP000289738"/>
    </source>
</evidence>
<dbReference type="AlphaFoldDB" id="A0A445CGG2"/>
<proteinExistence type="predicted"/>
<gene>
    <name evidence="1" type="ORF">Ahy_A07g036570</name>
</gene>
<reference evidence="1 2" key="1">
    <citation type="submission" date="2019-01" db="EMBL/GenBank/DDBJ databases">
        <title>Sequencing of cultivated peanut Arachis hypogaea provides insights into genome evolution and oil improvement.</title>
        <authorList>
            <person name="Chen X."/>
        </authorList>
    </citation>
    <scope>NUCLEOTIDE SEQUENCE [LARGE SCALE GENOMIC DNA]</scope>
    <source>
        <strain evidence="2">cv. Fuhuasheng</strain>
        <tissue evidence="1">Leaves</tissue>
    </source>
</reference>
<keyword evidence="2" id="KW-1185">Reference proteome</keyword>
<accession>A0A445CGG2</accession>
<dbReference type="EMBL" id="SDMP01000007">
    <property type="protein sequence ID" value="RYR50019.1"/>
    <property type="molecule type" value="Genomic_DNA"/>
</dbReference>
<comment type="caution">
    <text evidence="1">The sequence shown here is derived from an EMBL/GenBank/DDBJ whole genome shotgun (WGS) entry which is preliminary data.</text>
</comment>
<dbReference type="Proteomes" id="UP000289738">
    <property type="component" value="Chromosome A07"/>
</dbReference>
<evidence type="ECO:0000313" key="1">
    <source>
        <dbReference type="EMBL" id="RYR50019.1"/>
    </source>
</evidence>
<name>A0A445CGG2_ARAHY</name>
<protein>
    <recommendedName>
        <fullName evidence="3">Transposase MuDR plant domain-containing protein</fullName>
    </recommendedName>
</protein>
<organism evidence="1 2">
    <name type="scientific">Arachis hypogaea</name>
    <name type="common">Peanut</name>
    <dbReference type="NCBI Taxonomy" id="3818"/>
    <lineage>
        <taxon>Eukaryota</taxon>
        <taxon>Viridiplantae</taxon>
        <taxon>Streptophyta</taxon>
        <taxon>Embryophyta</taxon>
        <taxon>Tracheophyta</taxon>
        <taxon>Spermatophyta</taxon>
        <taxon>Magnoliopsida</taxon>
        <taxon>eudicotyledons</taxon>
        <taxon>Gunneridae</taxon>
        <taxon>Pentapetalae</taxon>
        <taxon>rosids</taxon>
        <taxon>fabids</taxon>
        <taxon>Fabales</taxon>
        <taxon>Fabaceae</taxon>
        <taxon>Papilionoideae</taxon>
        <taxon>50 kb inversion clade</taxon>
        <taxon>dalbergioids sensu lato</taxon>
        <taxon>Dalbergieae</taxon>
        <taxon>Pterocarpus clade</taxon>
        <taxon>Arachis</taxon>
    </lineage>
</organism>
<evidence type="ECO:0008006" key="3">
    <source>
        <dbReference type="Google" id="ProtNLM"/>
    </source>
</evidence>